<evidence type="ECO:0000256" key="5">
    <source>
        <dbReference type="ARBA" id="ARBA00022553"/>
    </source>
</evidence>
<feature type="region of interest" description="Disordered" evidence="13">
    <location>
        <begin position="150"/>
        <end position="180"/>
    </location>
</feature>
<dbReference type="Proteomes" id="UP000076420">
    <property type="component" value="Unassembled WGS sequence"/>
</dbReference>
<dbReference type="Pfam" id="PF16676">
    <property type="entry name" value="FOXO-TAD"/>
    <property type="match status" value="1"/>
</dbReference>
<name>A0A2C9K2G8_BIOGL</name>
<feature type="DNA-binding region" description="Fork-head" evidence="12">
    <location>
        <begin position="73"/>
        <end position="179"/>
    </location>
</feature>
<organism evidence="15 16">
    <name type="scientific">Biomphalaria glabrata</name>
    <name type="common">Bloodfluke planorb</name>
    <name type="synonym">Freshwater snail</name>
    <dbReference type="NCBI Taxonomy" id="6526"/>
    <lineage>
        <taxon>Eukaryota</taxon>
        <taxon>Metazoa</taxon>
        <taxon>Spiralia</taxon>
        <taxon>Lophotrochozoa</taxon>
        <taxon>Mollusca</taxon>
        <taxon>Gastropoda</taxon>
        <taxon>Heterobranchia</taxon>
        <taxon>Euthyneura</taxon>
        <taxon>Panpulmonata</taxon>
        <taxon>Hygrophila</taxon>
        <taxon>Lymnaeoidea</taxon>
        <taxon>Planorbidae</taxon>
        <taxon>Biomphalaria</taxon>
    </lineage>
</organism>
<evidence type="ECO:0000259" key="14">
    <source>
        <dbReference type="PROSITE" id="PS50039"/>
    </source>
</evidence>
<dbReference type="OrthoDB" id="5954824at2759"/>
<keyword evidence="4" id="KW-0963">Cytoplasm</keyword>
<keyword evidence="8 12" id="KW-0238">DNA-binding</keyword>
<protein>
    <recommendedName>
        <fullName evidence="11">Forkhead box protein O</fullName>
    </recommendedName>
</protein>
<dbReference type="GO" id="GO:0000978">
    <property type="term" value="F:RNA polymerase II cis-regulatory region sequence-specific DNA binding"/>
    <property type="evidence" value="ECO:0007669"/>
    <property type="project" value="TreeGrafter"/>
</dbReference>
<dbReference type="Gene3D" id="1.10.10.10">
    <property type="entry name" value="Winged helix-like DNA-binding domain superfamily/Winged helix DNA-binding domain"/>
    <property type="match status" value="1"/>
</dbReference>
<feature type="region of interest" description="Disordered" evidence="13">
    <location>
        <begin position="400"/>
        <end position="434"/>
    </location>
</feature>
<keyword evidence="7" id="KW-0805">Transcription regulation</keyword>
<feature type="compositionally biased region" description="Polar residues" evidence="13">
    <location>
        <begin position="409"/>
        <end position="434"/>
    </location>
</feature>
<evidence type="ECO:0000256" key="1">
    <source>
        <dbReference type="ARBA" id="ARBA00004123"/>
    </source>
</evidence>
<dbReference type="GO" id="GO:0005737">
    <property type="term" value="C:cytoplasm"/>
    <property type="evidence" value="ECO:0007669"/>
    <property type="project" value="UniProtKB-SubCell"/>
</dbReference>
<dbReference type="PANTHER" id="PTHR45767">
    <property type="entry name" value="FORKHEAD BOX PROTEIN O"/>
    <property type="match status" value="1"/>
</dbReference>
<dbReference type="InterPro" id="IPR036390">
    <property type="entry name" value="WH_DNA-bd_sf"/>
</dbReference>
<dbReference type="PROSITE" id="PS50039">
    <property type="entry name" value="FORK_HEAD_3"/>
    <property type="match status" value="1"/>
</dbReference>
<evidence type="ECO:0000256" key="7">
    <source>
        <dbReference type="ARBA" id="ARBA00023015"/>
    </source>
</evidence>
<dbReference type="SMART" id="SM00339">
    <property type="entry name" value="FH"/>
    <property type="match status" value="1"/>
</dbReference>
<keyword evidence="6" id="KW-0341">Growth regulation</keyword>
<dbReference type="Pfam" id="PF00250">
    <property type="entry name" value="Forkhead"/>
    <property type="match status" value="1"/>
</dbReference>
<keyword evidence="5" id="KW-0597">Phosphoprotein</keyword>
<dbReference type="VEuPathDB" id="VectorBase:BGLB012045"/>
<feature type="region of interest" description="Disordered" evidence="13">
    <location>
        <begin position="298"/>
        <end position="334"/>
    </location>
</feature>
<keyword evidence="10 12" id="KW-0539">Nucleus</keyword>
<dbReference type="InterPro" id="IPR036388">
    <property type="entry name" value="WH-like_DNA-bd_sf"/>
</dbReference>
<dbReference type="SUPFAM" id="SSF46785">
    <property type="entry name" value="Winged helix' DNA-binding domain"/>
    <property type="match status" value="1"/>
</dbReference>
<evidence type="ECO:0000256" key="6">
    <source>
        <dbReference type="ARBA" id="ARBA00022604"/>
    </source>
</evidence>
<dbReference type="RefSeq" id="XP_013095255.2">
    <property type="nucleotide sequence ID" value="XM_013239801.2"/>
</dbReference>
<dbReference type="GO" id="GO:0000981">
    <property type="term" value="F:DNA-binding transcription factor activity, RNA polymerase II-specific"/>
    <property type="evidence" value="ECO:0007669"/>
    <property type="project" value="TreeGrafter"/>
</dbReference>
<feature type="compositionally biased region" description="Acidic residues" evidence="13">
    <location>
        <begin position="1"/>
        <end position="12"/>
    </location>
</feature>
<evidence type="ECO:0000256" key="3">
    <source>
        <dbReference type="ARBA" id="ARBA00022473"/>
    </source>
</evidence>
<dbReference type="KEGG" id="bgt:106078790"/>
<keyword evidence="3" id="KW-0217">Developmental protein</keyword>
<reference evidence="15" key="1">
    <citation type="submission" date="2020-05" db="UniProtKB">
        <authorList>
            <consortium name="EnsemblMetazoa"/>
        </authorList>
    </citation>
    <scope>IDENTIFICATION</scope>
    <source>
        <strain evidence="15">BB02</strain>
    </source>
</reference>
<evidence type="ECO:0000313" key="16">
    <source>
        <dbReference type="Proteomes" id="UP000076420"/>
    </source>
</evidence>
<feature type="region of interest" description="Disordered" evidence="13">
    <location>
        <begin position="1"/>
        <end position="67"/>
    </location>
</feature>
<feature type="compositionally biased region" description="Polar residues" evidence="13">
    <location>
        <begin position="14"/>
        <end position="25"/>
    </location>
</feature>
<sequence length="611" mass="67867">MDAADIDLDLDSNFEPQTRARSNTWPLRPQRELETHSSPVSVDEATSGVDPHGNSKDPLGLTAKKSGSRRNAWGNLSYADLITKAIQSSPEKRLTLSQIYDWMVQNVPYFKDKGDNTSSAGWKNSIRHNLSLHNRFMRIQNEGTGKSSWWVLNPDAKPGKTPRRRAGSMETKSYEKKRGRVRKKVEALRAALENGELPPSGTDDFSENFGDFRARTSSNASSCSRLSPINDLHDNHDNPNVWGTEGTGNTSPLYSGEYSDLVDSLIDGMKLTNQDNLKIELGLRDNFLSNSSREFNGQYMDHVSPGLDNQYTHLPAPPPYPQQQQKKPVNKPDFNRTEYTTLHMQCRPSPTANGAPNFVQNDLYNGDYSEPMKRDVIVKHEPLSPAHYSESANIKNEQPGHMASPCALSVNTLNSPDRSQQASPNTGGFNPHLSPQSQASMVNGQMSMINCQVSPQPNRHIGQQLNMSTLQQNQASILREALTRGPVYKTHQPTNSSSNAYNHYSNQSAIGNGYNSNINNSLLNMPHNSDVSPHHTPLTNGHLRVINEYLPDNYVNTNGVGTTTNTLSMPIDIDVDLLGGLDYDMDQVIKQELTLEGNLDFNFDAGQNVVH</sequence>
<gene>
    <name evidence="15" type="primary">106078790</name>
</gene>
<keyword evidence="9" id="KW-0804">Transcription</keyword>
<dbReference type="AlphaFoldDB" id="A0A2C9K2G8"/>
<dbReference type="VEuPathDB" id="VectorBase:BGLAX_029305"/>
<evidence type="ECO:0000256" key="9">
    <source>
        <dbReference type="ARBA" id="ARBA00023163"/>
    </source>
</evidence>
<evidence type="ECO:0000256" key="10">
    <source>
        <dbReference type="ARBA" id="ARBA00023242"/>
    </source>
</evidence>
<dbReference type="InterPro" id="IPR030456">
    <property type="entry name" value="TF_fork_head_CS_2"/>
</dbReference>
<dbReference type="PROSITE" id="PS00658">
    <property type="entry name" value="FORK_HEAD_2"/>
    <property type="match status" value="1"/>
</dbReference>
<evidence type="ECO:0000256" key="13">
    <source>
        <dbReference type="SAM" id="MobiDB-lite"/>
    </source>
</evidence>
<feature type="domain" description="Fork-head" evidence="14">
    <location>
        <begin position="73"/>
        <end position="179"/>
    </location>
</feature>
<dbReference type="PANTHER" id="PTHR45767:SF2">
    <property type="entry name" value="FORKHEAD BOX PROTEIN O"/>
    <property type="match status" value="1"/>
</dbReference>
<dbReference type="PRINTS" id="PR00053">
    <property type="entry name" value="FORKHEAD"/>
</dbReference>
<dbReference type="InterPro" id="IPR001766">
    <property type="entry name" value="Fork_head_dom"/>
</dbReference>
<dbReference type="STRING" id="6526.A0A2C9K2G8"/>
<evidence type="ECO:0000256" key="2">
    <source>
        <dbReference type="ARBA" id="ARBA00004496"/>
    </source>
</evidence>
<evidence type="ECO:0000256" key="4">
    <source>
        <dbReference type="ARBA" id="ARBA00022490"/>
    </source>
</evidence>
<proteinExistence type="predicted"/>
<comment type="subcellular location">
    <subcellularLocation>
        <location evidence="2">Cytoplasm</location>
    </subcellularLocation>
    <subcellularLocation>
        <location evidence="1 12">Nucleus</location>
    </subcellularLocation>
</comment>
<dbReference type="FunFam" id="1.10.10.10:FF:000032">
    <property type="entry name" value="Forkhead box protein O4"/>
    <property type="match status" value="1"/>
</dbReference>
<evidence type="ECO:0000256" key="12">
    <source>
        <dbReference type="PROSITE-ProRule" id="PRU00089"/>
    </source>
</evidence>
<dbReference type="InterPro" id="IPR032067">
    <property type="entry name" value="FOXO-TAD"/>
</dbReference>
<evidence type="ECO:0000256" key="8">
    <source>
        <dbReference type="ARBA" id="ARBA00023125"/>
    </source>
</evidence>
<dbReference type="GO" id="GO:0005634">
    <property type="term" value="C:nucleus"/>
    <property type="evidence" value="ECO:0007669"/>
    <property type="project" value="UniProtKB-SubCell"/>
</dbReference>
<accession>A0A2C9K2G8</accession>
<dbReference type="EnsemblMetazoa" id="BGLB012045-RB">
    <property type="protein sequence ID" value="BGLB012045-PB"/>
    <property type="gene ID" value="BGLB012045"/>
</dbReference>
<evidence type="ECO:0000256" key="11">
    <source>
        <dbReference type="ARBA" id="ARBA00039893"/>
    </source>
</evidence>
<dbReference type="CDD" id="cd20032">
    <property type="entry name" value="FH_FOXO"/>
    <property type="match status" value="1"/>
</dbReference>
<evidence type="ECO:0000313" key="15">
    <source>
        <dbReference type="EnsemblMetazoa" id="BGLB012045-PB"/>
    </source>
</evidence>